<comment type="similarity">
    <text evidence="1 5">Belongs to the GTP cyclohydrolase I type 2/NIF3 family.</text>
</comment>
<gene>
    <name evidence="7" type="ORF">M124_2028</name>
</gene>
<dbReference type="AlphaFoldDB" id="A0A015W165"/>
<dbReference type="InterPro" id="IPR015867">
    <property type="entry name" value="N-reg_PII/ATP_PRibTrfase_C"/>
</dbReference>
<organism evidence="7 8">
    <name type="scientific">Bacteroides fragilis str. 3988T(B)14</name>
    <dbReference type="NCBI Taxonomy" id="1339315"/>
    <lineage>
        <taxon>Bacteria</taxon>
        <taxon>Pseudomonadati</taxon>
        <taxon>Bacteroidota</taxon>
        <taxon>Bacteroidia</taxon>
        <taxon>Bacteroidales</taxon>
        <taxon>Bacteroidaceae</taxon>
        <taxon>Bacteroides</taxon>
    </lineage>
</organism>
<evidence type="ECO:0000256" key="6">
    <source>
        <dbReference type="PIRSR" id="PIRSR602678-1"/>
    </source>
</evidence>
<dbReference type="PATRIC" id="fig|1339315.3.peg.2764"/>
<evidence type="ECO:0000313" key="7">
    <source>
        <dbReference type="EMBL" id="EXY74175.1"/>
    </source>
</evidence>
<name>A0A015W165_BACFG</name>
<dbReference type="Proteomes" id="UP000020529">
    <property type="component" value="Unassembled WGS sequence"/>
</dbReference>
<proteinExistence type="inferred from homology"/>
<dbReference type="GO" id="GO:0046872">
    <property type="term" value="F:metal ion binding"/>
    <property type="evidence" value="ECO:0007669"/>
    <property type="project" value="UniProtKB-UniRule"/>
</dbReference>
<dbReference type="SUPFAM" id="SSF102705">
    <property type="entry name" value="NIF3 (NGG1p interacting factor 3)-like"/>
    <property type="match status" value="1"/>
</dbReference>
<keyword evidence="4 5" id="KW-0479">Metal-binding</keyword>
<feature type="binding site" evidence="6">
    <location>
        <position position="103"/>
    </location>
    <ligand>
        <name>a divalent metal cation</name>
        <dbReference type="ChEBI" id="CHEBI:60240"/>
        <label>1</label>
    </ligand>
</feature>
<dbReference type="FunFam" id="3.40.1390.30:FF:000001">
    <property type="entry name" value="GTP cyclohydrolase 1 type 2"/>
    <property type="match status" value="1"/>
</dbReference>
<feature type="binding site" evidence="6">
    <location>
        <position position="65"/>
    </location>
    <ligand>
        <name>a divalent metal cation</name>
        <dbReference type="ChEBI" id="CHEBI:60240"/>
        <label>1</label>
    </ligand>
</feature>
<dbReference type="GO" id="GO:0005737">
    <property type="term" value="C:cytoplasm"/>
    <property type="evidence" value="ECO:0007669"/>
    <property type="project" value="TreeGrafter"/>
</dbReference>
<dbReference type="PIRSF" id="PIRSF037489">
    <property type="entry name" value="UCP037489_NIF3_YqfO"/>
    <property type="match status" value="1"/>
</dbReference>
<comment type="caution">
    <text evidence="7">The sequence shown here is derived from an EMBL/GenBank/DDBJ whole genome shotgun (WGS) entry which is preliminary data.</text>
</comment>
<accession>A0A015W165</accession>
<dbReference type="Gene3D" id="3.30.70.120">
    <property type="match status" value="1"/>
</dbReference>
<evidence type="ECO:0000256" key="1">
    <source>
        <dbReference type="ARBA" id="ARBA00006964"/>
    </source>
</evidence>
<dbReference type="Gene3D" id="3.40.1390.30">
    <property type="entry name" value="NIF3 (NGG1p interacting factor 3)-like"/>
    <property type="match status" value="1"/>
</dbReference>
<dbReference type="PANTHER" id="PTHR13799:SF14">
    <property type="entry name" value="GTP CYCLOHYDROLASE 1 TYPE 2 HOMOLOG"/>
    <property type="match status" value="1"/>
</dbReference>
<dbReference type="NCBIfam" id="TIGR00486">
    <property type="entry name" value="YbgI_SA1388"/>
    <property type="match status" value="1"/>
</dbReference>
<dbReference type="InterPro" id="IPR017221">
    <property type="entry name" value="DUF34/NIF3_bac"/>
</dbReference>
<dbReference type="InterPro" id="IPR002678">
    <property type="entry name" value="DUF34/NIF3"/>
</dbReference>
<dbReference type="EMBL" id="JGCY01000313">
    <property type="protein sequence ID" value="EXY74175.1"/>
    <property type="molecule type" value="Genomic_DNA"/>
</dbReference>
<evidence type="ECO:0000256" key="4">
    <source>
        <dbReference type="ARBA" id="ARBA00022723"/>
    </source>
</evidence>
<sequence length="364" mass="40349">MKIKEIVSALERFAPLPLQDGFDNAGLQIGLTDAETTGALLCLDVTEAVLDEAIASGCNLIISHHPLIFKGYKSITGKDYVERCILKAIKNDIVIYSAHTNLDNAPGGVNFKIAEKIGLKNVRILDPKESSLIKLVTFVPSAQAEEVRNALFTAGCGCIGNYDSCSYNTEGEGTFRAQEGSHPFCGTVGELHHETEVRIETILPEYKKGEVIRALLSKHPYEEPAYDLYPLHNSWTQVGSGIVGELKEPESELEFLKRIKKIFEVGCLKHNKLTGRLIQKVSLCGGAGAFLIPQAVRSGADVFITGEIKYHDYFGRETDILLAEIGHYESEQYTKEIFYSIIRDLFPNFALQFSKVNTNPIKYL</sequence>
<feature type="binding site" evidence="6">
    <location>
        <position position="327"/>
    </location>
    <ligand>
        <name>a divalent metal cation</name>
        <dbReference type="ChEBI" id="CHEBI:60240"/>
        <label>1</label>
    </ligand>
</feature>
<reference evidence="7 8" key="1">
    <citation type="submission" date="2014-02" db="EMBL/GenBank/DDBJ databases">
        <authorList>
            <person name="Sears C."/>
            <person name="Carroll K."/>
            <person name="Sack B.R."/>
            <person name="Qadri F."/>
            <person name="Myers L.L."/>
            <person name="Chung G.-T."/>
            <person name="Escheverria P."/>
            <person name="Fraser C.M."/>
            <person name="Sadzewicz L."/>
            <person name="Shefchek K.A."/>
            <person name="Tallon L."/>
            <person name="Das S.P."/>
            <person name="Daugherty S."/>
            <person name="Mongodin E.F."/>
        </authorList>
    </citation>
    <scope>NUCLEOTIDE SEQUENCE [LARGE SCALE GENOMIC DNA]</scope>
    <source>
        <strain evidence="8">3988T(B)14</strain>
    </source>
</reference>
<dbReference type="PANTHER" id="PTHR13799">
    <property type="entry name" value="NGG1 INTERACTING FACTOR 3"/>
    <property type="match status" value="1"/>
</dbReference>
<evidence type="ECO:0000256" key="5">
    <source>
        <dbReference type="PIRNR" id="PIRNR037489"/>
    </source>
</evidence>
<evidence type="ECO:0000256" key="3">
    <source>
        <dbReference type="ARBA" id="ARBA00022112"/>
    </source>
</evidence>
<dbReference type="InterPro" id="IPR036069">
    <property type="entry name" value="DUF34/NIF3_sf"/>
</dbReference>
<feature type="binding site" evidence="6">
    <location>
        <position position="64"/>
    </location>
    <ligand>
        <name>a divalent metal cation</name>
        <dbReference type="ChEBI" id="CHEBI:60240"/>
        <label>2</label>
    </ligand>
</feature>
<comment type="subunit">
    <text evidence="2">Homohexamer.</text>
</comment>
<dbReference type="RefSeq" id="WP_032588132.1">
    <property type="nucleotide sequence ID" value="NZ_JGCY01000313.1"/>
</dbReference>
<protein>
    <recommendedName>
        <fullName evidence="3 5">GTP cyclohydrolase 1 type 2 homolog</fullName>
    </recommendedName>
</protein>
<feature type="binding site" evidence="6">
    <location>
        <position position="331"/>
    </location>
    <ligand>
        <name>a divalent metal cation</name>
        <dbReference type="ChEBI" id="CHEBI:60240"/>
        <label>1</label>
    </ligand>
</feature>
<evidence type="ECO:0000313" key="8">
    <source>
        <dbReference type="Proteomes" id="UP000020529"/>
    </source>
</evidence>
<evidence type="ECO:0000256" key="2">
    <source>
        <dbReference type="ARBA" id="ARBA00011643"/>
    </source>
</evidence>
<dbReference type="FunFam" id="3.30.70.120:FF:000006">
    <property type="entry name" value="GTP cyclohydrolase 1 type 2 homolog"/>
    <property type="match status" value="1"/>
</dbReference>
<dbReference type="Pfam" id="PF01784">
    <property type="entry name" value="DUF34_NIF3"/>
    <property type="match status" value="1"/>
</dbReference>